<dbReference type="RefSeq" id="WP_164030787.1">
    <property type="nucleotide sequence ID" value="NZ_JAABOQ010000003.1"/>
</dbReference>
<feature type="region of interest" description="Disordered" evidence="1">
    <location>
        <begin position="111"/>
        <end position="149"/>
    </location>
</feature>
<organism evidence="3 4">
    <name type="scientific">Spongiivirga citrea</name>
    <dbReference type="NCBI Taxonomy" id="1481457"/>
    <lineage>
        <taxon>Bacteria</taxon>
        <taxon>Pseudomonadati</taxon>
        <taxon>Bacteroidota</taxon>
        <taxon>Flavobacteriia</taxon>
        <taxon>Flavobacteriales</taxon>
        <taxon>Flavobacteriaceae</taxon>
        <taxon>Spongiivirga</taxon>
    </lineage>
</organism>
<gene>
    <name evidence="3" type="ORF">GWK10_07030</name>
</gene>
<feature type="compositionally biased region" description="Basic and acidic residues" evidence="1">
    <location>
        <begin position="111"/>
        <end position="141"/>
    </location>
</feature>
<evidence type="ECO:0000256" key="1">
    <source>
        <dbReference type="SAM" id="MobiDB-lite"/>
    </source>
</evidence>
<protein>
    <submittedName>
        <fullName evidence="3">DUF4296 domain-containing protein</fullName>
    </submittedName>
</protein>
<dbReference type="Pfam" id="PF14129">
    <property type="entry name" value="DUF4296"/>
    <property type="match status" value="1"/>
</dbReference>
<feature type="domain" description="DUF4296" evidence="2">
    <location>
        <begin position="24"/>
        <end position="105"/>
    </location>
</feature>
<evidence type="ECO:0000313" key="3">
    <source>
        <dbReference type="EMBL" id="NER16957.1"/>
    </source>
</evidence>
<dbReference type="EMBL" id="JAABOQ010000003">
    <property type="protein sequence ID" value="NER16957.1"/>
    <property type="molecule type" value="Genomic_DNA"/>
</dbReference>
<dbReference type="InterPro" id="IPR025381">
    <property type="entry name" value="DUF4296"/>
</dbReference>
<proteinExistence type="predicted"/>
<evidence type="ECO:0000259" key="2">
    <source>
        <dbReference type="Pfam" id="PF14129"/>
    </source>
</evidence>
<keyword evidence="4" id="KW-1185">Reference proteome</keyword>
<name>A0A6M0CNC7_9FLAO</name>
<dbReference type="AlphaFoldDB" id="A0A6M0CNC7"/>
<dbReference type="Proteomes" id="UP000474296">
    <property type="component" value="Unassembled WGS sequence"/>
</dbReference>
<reference evidence="3 4" key="1">
    <citation type="submission" date="2020-01" db="EMBL/GenBank/DDBJ databases">
        <title>Spongiivirga citrea KCTC 32990T.</title>
        <authorList>
            <person name="Wang G."/>
        </authorList>
    </citation>
    <scope>NUCLEOTIDE SEQUENCE [LARGE SCALE GENOMIC DNA]</scope>
    <source>
        <strain evidence="3 4">KCTC 32990</strain>
    </source>
</reference>
<accession>A0A6M0CNC7</accession>
<evidence type="ECO:0000313" key="4">
    <source>
        <dbReference type="Proteomes" id="UP000474296"/>
    </source>
</evidence>
<dbReference type="PROSITE" id="PS51257">
    <property type="entry name" value="PROKAR_LIPOPROTEIN"/>
    <property type="match status" value="1"/>
</dbReference>
<comment type="caution">
    <text evidence="3">The sequence shown here is derived from an EMBL/GenBank/DDBJ whole genome shotgun (WGS) entry which is preliminary data.</text>
</comment>
<sequence length="149" mass="17305">MRKLFVFIVLLSFSCKKPDAIKKPENLIEKEKMIQVLYDLHMLSATKSSAKEVLADHNIDSENYVFTKYSIDSTQLARSITFYASKPAQMLKMYEEVNGRLAAQKELFEKERDARNEEKKNEAKNLKMRDSIIKLTQDKKKIPSPARSQ</sequence>